<comment type="caution">
    <text evidence="3">The sequence shown here is derived from an EMBL/GenBank/DDBJ whole genome shotgun (WGS) entry which is preliminary data.</text>
</comment>
<dbReference type="PANTHER" id="PTHR35526:SF3">
    <property type="entry name" value="ANTI-SIGMA-F FACTOR RSBW"/>
    <property type="match status" value="1"/>
</dbReference>
<dbReference type="Proteomes" id="UP000639606">
    <property type="component" value="Unassembled WGS sequence"/>
</dbReference>
<dbReference type="PANTHER" id="PTHR35526">
    <property type="entry name" value="ANTI-SIGMA-F FACTOR RSBW-RELATED"/>
    <property type="match status" value="1"/>
</dbReference>
<dbReference type="RefSeq" id="WP_189227199.1">
    <property type="nucleotide sequence ID" value="NZ_BMRG01000022.1"/>
</dbReference>
<gene>
    <name evidence="3" type="ORF">GCM10010185_65350</name>
</gene>
<dbReference type="CDD" id="cd16936">
    <property type="entry name" value="HATPase_RsbW-like"/>
    <property type="match status" value="1"/>
</dbReference>
<sequence>MRIVERPNEWVEVVLHGDRPPLARMRQWTSGLLADVAEDRLTDVLLVANALLSNAFRHADSPRRYRVLRPRASGVVRIEVEDSSPGRLPVLGRFGSVLHPEGRGLLLVNRLAALWGVVPQATRKTVWAEVTT</sequence>
<organism evidence="3 4">
    <name type="scientific">Saccharothrix coeruleofusca</name>
    <dbReference type="NCBI Taxonomy" id="33919"/>
    <lineage>
        <taxon>Bacteria</taxon>
        <taxon>Bacillati</taxon>
        <taxon>Actinomycetota</taxon>
        <taxon>Actinomycetes</taxon>
        <taxon>Pseudonocardiales</taxon>
        <taxon>Pseudonocardiaceae</taxon>
        <taxon>Saccharothrix</taxon>
    </lineage>
</organism>
<dbReference type="Pfam" id="PF13581">
    <property type="entry name" value="HATPase_c_2"/>
    <property type="match status" value="1"/>
</dbReference>
<dbReference type="AlphaFoldDB" id="A0A918EI17"/>
<dbReference type="InterPro" id="IPR003594">
    <property type="entry name" value="HATPase_dom"/>
</dbReference>
<dbReference type="EMBL" id="BMRG01000022">
    <property type="protein sequence ID" value="GGP82151.1"/>
    <property type="molecule type" value="Genomic_DNA"/>
</dbReference>
<name>A0A918EI17_9PSEU</name>
<evidence type="ECO:0000256" key="1">
    <source>
        <dbReference type="ARBA" id="ARBA00022527"/>
    </source>
</evidence>
<accession>A0A918EI17</accession>
<dbReference type="SUPFAM" id="SSF55874">
    <property type="entry name" value="ATPase domain of HSP90 chaperone/DNA topoisomerase II/histidine kinase"/>
    <property type="match status" value="1"/>
</dbReference>
<keyword evidence="1" id="KW-0418">Kinase</keyword>
<dbReference type="InterPro" id="IPR050267">
    <property type="entry name" value="Anti-sigma-factor_SerPK"/>
</dbReference>
<evidence type="ECO:0000313" key="3">
    <source>
        <dbReference type="EMBL" id="GGP82151.1"/>
    </source>
</evidence>
<proteinExistence type="predicted"/>
<protein>
    <submittedName>
        <fullName evidence="3">ATPase</fullName>
    </submittedName>
</protein>
<evidence type="ECO:0000313" key="4">
    <source>
        <dbReference type="Proteomes" id="UP000639606"/>
    </source>
</evidence>
<dbReference type="InterPro" id="IPR036890">
    <property type="entry name" value="HATPase_C_sf"/>
</dbReference>
<dbReference type="GO" id="GO:0004674">
    <property type="term" value="F:protein serine/threonine kinase activity"/>
    <property type="evidence" value="ECO:0007669"/>
    <property type="project" value="UniProtKB-KW"/>
</dbReference>
<evidence type="ECO:0000259" key="2">
    <source>
        <dbReference type="Pfam" id="PF13581"/>
    </source>
</evidence>
<keyword evidence="4" id="KW-1185">Reference proteome</keyword>
<dbReference type="Gene3D" id="3.30.565.10">
    <property type="entry name" value="Histidine kinase-like ATPase, C-terminal domain"/>
    <property type="match status" value="1"/>
</dbReference>
<keyword evidence="1" id="KW-0723">Serine/threonine-protein kinase</keyword>
<reference evidence="3" key="1">
    <citation type="journal article" date="2014" name="Int. J. Syst. Evol. Microbiol.">
        <title>Complete genome sequence of Corynebacterium casei LMG S-19264T (=DSM 44701T), isolated from a smear-ripened cheese.</title>
        <authorList>
            <consortium name="US DOE Joint Genome Institute (JGI-PGF)"/>
            <person name="Walter F."/>
            <person name="Albersmeier A."/>
            <person name="Kalinowski J."/>
            <person name="Ruckert C."/>
        </authorList>
    </citation>
    <scope>NUCLEOTIDE SEQUENCE</scope>
    <source>
        <strain evidence="3">JCM 3313</strain>
    </source>
</reference>
<reference evidence="3" key="2">
    <citation type="submission" date="2020-09" db="EMBL/GenBank/DDBJ databases">
        <authorList>
            <person name="Sun Q."/>
            <person name="Ohkuma M."/>
        </authorList>
    </citation>
    <scope>NUCLEOTIDE SEQUENCE</scope>
    <source>
        <strain evidence="3">JCM 3313</strain>
    </source>
</reference>
<keyword evidence="1" id="KW-0808">Transferase</keyword>
<feature type="domain" description="Histidine kinase/HSP90-like ATPase" evidence="2">
    <location>
        <begin position="22"/>
        <end position="113"/>
    </location>
</feature>